<name>A0A8J2IIL1_FUSEQ</name>
<gene>
    <name evidence="2" type="ORF">FEQUK3_LOCUS1017</name>
</gene>
<organism evidence="2 3">
    <name type="scientific">Fusarium equiseti</name>
    <name type="common">Fusarium scirpi</name>
    <dbReference type="NCBI Taxonomy" id="61235"/>
    <lineage>
        <taxon>Eukaryota</taxon>
        <taxon>Fungi</taxon>
        <taxon>Dikarya</taxon>
        <taxon>Ascomycota</taxon>
        <taxon>Pezizomycotina</taxon>
        <taxon>Sordariomycetes</taxon>
        <taxon>Hypocreomycetidae</taxon>
        <taxon>Hypocreales</taxon>
        <taxon>Nectriaceae</taxon>
        <taxon>Fusarium</taxon>
        <taxon>Fusarium incarnatum-equiseti species complex</taxon>
    </lineage>
</organism>
<evidence type="ECO:0000259" key="1">
    <source>
        <dbReference type="Pfam" id="PF07859"/>
    </source>
</evidence>
<dbReference type="Pfam" id="PF07859">
    <property type="entry name" value="Abhydrolase_3"/>
    <property type="match status" value="1"/>
</dbReference>
<accession>A0A8J2IIL1</accession>
<comment type="caution">
    <text evidence="2">The sequence shown here is derived from an EMBL/GenBank/DDBJ whole genome shotgun (WGS) entry which is preliminary data.</text>
</comment>
<dbReference type="InterPro" id="IPR050466">
    <property type="entry name" value="Carboxylest/Gibb_receptor"/>
</dbReference>
<reference evidence="2" key="1">
    <citation type="submission" date="2021-05" db="EMBL/GenBank/DDBJ databases">
        <authorList>
            <person name="Khan N."/>
        </authorList>
    </citation>
    <scope>NUCLEOTIDE SEQUENCE</scope>
</reference>
<evidence type="ECO:0000313" key="2">
    <source>
        <dbReference type="EMBL" id="CAG7555271.1"/>
    </source>
</evidence>
<dbReference type="PANTHER" id="PTHR23024:SF24">
    <property type="entry name" value="ALPHA_BETA HYDROLASE FOLD-3 DOMAIN-CONTAINING PROTEIN"/>
    <property type="match status" value="1"/>
</dbReference>
<dbReference type="Proteomes" id="UP000693738">
    <property type="component" value="Unassembled WGS sequence"/>
</dbReference>
<proteinExistence type="predicted"/>
<dbReference type="PANTHER" id="PTHR23024">
    <property type="entry name" value="ARYLACETAMIDE DEACETYLASE"/>
    <property type="match status" value="1"/>
</dbReference>
<evidence type="ECO:0000313" key="3">
    <source>
        <dbReference type="Proteomes" id="UP000693738"/>
    </source>
</evidence>
<sequence>MRRSIIIRLINHNEEKAKESDDPFKSALRESFKNVDSHEIKTAILVSKNLKPGSHPVIYHIHGGFLVMGHALFAPFFAKWVDKLALKNDAIIISPDYRLLPSGNGLQDILEDVEDGWQWSKNQLPSIMKEKFPGVELDFGWTMLVGGSAGGYCATQLSISHPDDFTSLALVYPLIDIDDRIFTEGPRPDEPNVLRFPNEDILPKEDTLAWIEKARQTPASRAGFERTPFAVSACQNGIFASHLLDPKGLNKDEFRPLNRIEAGAKLSKSMWIMHGDDDSTVHIRASDKFVNLVGDKLPSTSVRYDVVPGEDHGFDFDEKRWQSFEEEALNFATKAWLA</sequence>
<dbReference type="InterPro" id="IPR013094">
    <property type="entry name" value="AB_hydrolase_3"/>
</dbReference>
<dbReference type="GO" id="GO:0016787">
    <property type="term" value="F:hydrolase activity"/>
    <property type="evidence" value="ECO:0007669"/>
    <property type="project" value="InterPro"/>
</dbReference>
<protein>
    <recommendedName>
        <fullName evidence="1">Alpha/beta hydrolase fold-3 domain-containing protein</fullName>
    </recommendedName>
</protein>
<dbReference type="AlphaFoldDB" id="A0A8J2IIL1"/>
<feature type="domain" description="Alpha/beta hydrolase fold-3" evidence="1">
    <location>
        <begin position="59"/>
        <end position="179"/>
    </location>
</feature>
<dbReference type="EMBL" id="CAJSTJ010000044">
    <property type="protein sequence ID" value="CAG7555271.1"/>
    <property type="molecule type" value="Genomic_DNA"/>
</dbReference>